<evidence type="ECO:0000313" key="9">
    <source>
        <dbReference type="Proteomes" id="UP000197138"/>
    </source>
</evidence>
<dbReference type="Proteomes" id="UP000197138">
    <property type="component" value="Unassembled WGS sequence"/>
</dbReference>
<feature type="region of interest" description="Disordered" evidence="5">
    <location>
        <begin position="916"/>
        <end position="953"/>
    </location>
</feature>
<comment type="similarity">
    <text evidence="3">Belongs to the WD repeat WDR3/UTP12 family.</text>
</comment>
<organism evidence="7 9">
    <name type="scientific">Punica granatum</name>
    <name type="common">Pomegranate</name>
    <dbReference type="NCBI Taxonomy" id="22663"/>
    <lineage>
        <taxon>Eukaryota</taxon>
        <taxon>Viridiplantae</taxon>
        <taxon>Streptophyta</taxon>
        <taxon>Embryophyta</taxon>
        <taxon>Tracheophyta</taxon>
        <taxon>Spermatophyta</taxon>
        <taxon>Magnoliopsida</taxon>
        <taxon>eudicotyledons</taxon>
        <taxon>Gunneridae</taxon>
        <taxon>Pentapetalae</taxon>
        <taxon>rosids</taxon>
        <taxon>malvids</taxon>
        <taxon>Myrtales</taxon>
        <taxon>Lythraceae</taxon>
        <taxon>Punica</taxon>
    </lineage>
</organism>
<accession>A0A218WB02</accession>
<dbReference type="PRINTS" id="PR00320">
    <property type="entry name" value="GPROTEINBRPT"/>
</dbReference>
<dbReference type="Gene3D" id="2.130.10.10">
    <property type="entry name" value="YVTN repeat-like/Quinoprotein amine dehydrogenase"/>
    <property type="match status" value="4"/>
</dbReference>
<dbReference type="GeneID" id="116196299"/>
<feature type="repeat" description="WD" evidence="4">
    <location>
        <begin position="659"/>
        <end position="691"/>
    </location>
</feature>
<feature type="repeat" description="WD" evidence="4">
    <location>
        <begin position="399"/>
        <end position="439"/>
    </location>
</feature>
<dbReference type="InterPro" id="IPR036322">
    <property type="entry name" value="WD40_repeat_dom_sf"/>
</dbReference>
<dbReference type="FunFam" id="2.130.10.10:FF:000157">
    <property type="entry name" value="WD repeat domain 3"/>
    <property type="match status" value="1"/>
</dbReference>
<dbReference type="PROSITE" id="PS50082">
    <property type="entry name" value="WD_REPEATS_2"/>
    <property type="match status" value="8"/>
</dbReference>
<dbReference type="FunFam" id="2.130.10.10:FF:001845">
    <property type="entry name" value="Transducin family protein / WD-40 repeat family protein"/>
    <property type="match status" value="1"/>
</dbReference>
<dbReference type="PROSITE" id="PS50294">
    <property type="entry name" value="WD_REPEATS_REGION"/>
    <property type="match status" value="5"/>
</dbReference>
<dbReference type="AlphaFoldDB" id="A0A218WB02"/>
<dbReference type="GO" id="GO:0032040">
    <property type="term" value="C:small-subunit processome"/>
    <property type="evidence" value="ECO:0007669"/>
    <property type="project" value="TreeGrafter"/>
</dbReference>
<dbReference type="Proteomes" id="UP000233551">
    <property type="component" value="Unassembled WGS sequence"/>
</dbReference>
<dbReference type="Pfam" id="PF25172">
    <property type="entry name" value="Beta-prop_WDR3_2nd"/>
    <property type="match status" value="1"/>
</dbReference>
<evidence type="ECO:0000256" key="4">
    <source>
        <dbReference type="PROSITE-ProRule" id="PRU00221"/>
    </source>
</evidence>
<feature type="region of interest" description="Disordered" evidence="5">
    <location>
        <begin position="301"/>
        <end position="326"/>
    </location>
</feature>
<evidence type="ECO:0000313" key="8">
    <source>
        <dbReference type="EMBL" id="PKI57631.1"/>
    </source>
</evidence>
<feature type="compositionally biased region" description="Basic residues" evidence="5">
    <location>
        <begin position="301"/>
        <end position="315"/>
    </location>
</feature>
<evidence type="ECO:0000259" key="6">
    <source>
        <dbReference type="Pfam" id="PF04003"/>
    </source>
</evidence>
<reference evidence="8 10" key="3">
    <citation type="submission" date="2017-11" db="EMBL/GenBank/DDBJ databases">
        <title>De-novo sequencing of pomegranate (Punica granatum L.) genome.</title>
        <authorList>
            <person name="Akparov Z."/>
            <person name="Amiraslanov A."/>
            <person name="Hajiyeva S."/>
            <person name="Abbasov M."/>
            <person name="Kaur K."/>
            <person name="Hamwieh A."/>
            <person name="Solovyev V."/>
            <person name="Salamov A."/>
            <person name="Braich B."/>
            <person name="Kosarev P."/>
            <person name="Mahmoud A."/>
            <person name="Hajiyev E."/>
            <person name="Babayeva S."/>
            <person name="Izzatullayeva V."/>
            <person name="Mammadov A."/>
            <person name="Mammadov A."/>
            <person name="Sharifova S."/>
            <person name="Ojaghi J."/>
            <person name="Eynullazada K."/>
            <person name="Bayramov B."/>
            <person name="Abdulazimova A."/>
            <person name="Shahmuradov I."/>
        </authorList>
    </citation>
    <scope>NUCLEOTIDE SEQUENCE [LARGE SCALE GENOMIC DNA]</scope>
    <source>
        <strain evidence="8">AG2017</strain>
        <strain evidence="10">cv. AG2017</strain>
        <tissue evidence="8">Leaf</tissue>
    </source>
</reference>
<reference evidence="9" key="1">
    <citation type="journal article" date="2017" name="Plant J.">
        <title>The pomegranate (Punica granatum L.) genome and the genomics of punicalagin biosynthesis.</title>
        <authorList>
            <person name="Qin G."/>
            <person name="Xu C."/>
            <person name="Ming R."/>
            <person name="Tang H."/>
            <person name="Guyot R."/>
            <person name="Kramer E.M."/>
            <person name="Hu Y."/>
            <person name="Yi X."/>
            <person name="Qi Y."/>
            <person name="Xu X."/>
            <person name="Gao Z."/>
            <person name="Pan H."/>
            <person name="Jian J."/>
            <person name="Tian Y."/>
            <person name="Yue Z."/>
            <person name="Xu Y."/>
        </authorList>
    </citation>
    <scope>NUCLEOTIDE SEQUENCE [LARGE SCALE GENOMIC DNA]</scope>
    <source>
        <strain evidence="9">cv. Dabenzi</strain>
    </source>
</reference>
<feature type="repeat" description="WD" evidence="4">
    <location>
        <begin position="617"/>
        <end position="658"/>
    </location>
</feature>
<protein>
    <recommendedName>
        <fullName evidence="6">Small-subunit processome Utp12 domain-containing protein</fullName>
    </recommendedName>
</protein>
<dbReference type="InterPro" id="IPR015943">
    <property type="entry name" value="WD40/YVTN_repeat-like_dom_sf"/>
</dbReference>
<dbReference type="GO" id="GO:0030515">
    <property type="term" value="F:snoRNA binding"/>
    <property type="evidence" value="ECO:0007669"/>
    <property type="project" value="TreeGrafter"/>
</dbReference>
<feature type="repeat" description="WD" evidence="4">
    <location>
        <begin position="61"/>
        <end position="101"/>
    </location>
</feature>
<evidence type="ECO:0000256" key="1">
    <source>
        <dbReference type="ARBA" id="ARBA00022574"/>
    </source>
</evidence>
<evidence type="ECO:0000256" key="5">
    <source>
        <dbReference type="SAM" id="MobiDB-lite"/>
    </source>
</evidence>
<comment type="caution">
    <text evidence="7">The sequence shown here is derived from an EMBL/GenBank/DDBJ whole genome shotgun (WGS) entry which is preliminary data.</text>
</comment>
<dbReference type="Pfam" id="PF04003">
    <property type="entry name" value="Utp12"/>
    <property type="match status" value="1"/>
</dbReference>
<dbReference type="PANTHER" id="PTHR19853">
    <property type="entry name" value="WD REPEAT CONTAINING PROTEIN 3 WDR3"/>
    <property type="match status" value="1"/>
</dbReference>
<evidence type="ECO:0000256" key="2">
    <source>
        <dbReference type="ARBA" id="ARBA00022737"/>
    </source>
</evidence>
<reference evidence="7" key="2">
    <citation type="submission" date="2017-06" db="EMBL/GenBank/DDBJ databases">
        <title>The pomegranate genome and the genomics of punicalagin biosynthesis.</title>
        <authorList>
            <person name="Xu C."/>
        </authorList>
    </citation>
    <scope>NUCLEOTIDE SEQUENCE [LARGE SCALE GENOMIC DNA]</scope>
    <source>
        <tissue evidence="7">Fresh leaf</tissue>
    </source>
</reference>
<keyword evidence="2" id="KW-0677">Repeat</keyword>
<evidence type="ECO:0000256" key="3">
    <source>
        <dbReference type="ARBA" id="ARBA00038229"/>
    </source>
</evidence>
<dbReference type="FunFam" id="2.130.10.10:FF:001004">
    <property type="entry name" value="Transducin family protein / WD-40 repeat family protein"/>
    <property type="match status" value="1"/>
</dbReference>
<dbReference type="OrthoDB" id="407922at2759"/>
<feature type="repeat" description="WD" evidence="4">
    <location>
        <begin position="480"/>
        <end position="512"/>
    </location>
</feature>
<dbReference type="SMART" id="SM00320">
    <property type="entry name" value="WD40"/>
    <property type="match status" value="11"/>
</dbReference>
<gene>
    <name evidence="7" type="ORF">CDL15_Pgr025528</name>
    <name evidence="8" type="ORF">CRG98_021959</name>
</gene>
<dbReference type="InterPro" id="IPR051570">
    <property type="entry name" value="TBC1_cilium_biogenesis"/>
</dbReference>
<evidence type="ECO:0000313" key="10">
    <source>
        <dbReference type="Proteomes" id="UP000233551"/>
    </source>
</evidence>
<dbReference type="FunFam" id="2.130.10.10:FF:001298">
    <property type="entry name" value="WD repeat-containing protein 3 isoform A"/>
    <property type="match status" value="1"/>
</dbReference>
<name>A0A218WB02_PUNGR</name>
<feature type="compositionally biased region" description="Basic and acidic residues" evidence="5">
    <location>
        <begin position="921"/>
        <end position="931"/>
    </location>
</feature>
<feature type="repeat" description="WD" evidence="4">
    <location>
        <begin position="144"/>
        <end position="185"/>
    </location>
</feature>
<dbReference type="GO" id="GO:0034388">
    <property type="term" value="C:Pwp2p-containing subcomplex of 90S preribosome"/>
    <property type="evidence" value="ECO:0007669"/>
    <property type="project" value="TreeGrafter"/>
</dbReference>
<dbReference type="InterPro" id="IPR020472">
    <property type="entry name" value="WD40_PAC1"/>
</dbReference>
<dbReference type="InterPro" id="IPR001680">
    <property type="entry name" value="WD40_rpt"/>
</dbReference>
<dbReference type="PANTHER" id="PTHR19853:SF0">
    <property type="entry name" value="WD REPEAT-CONTAINING PROTEIN 3"/>
    <property type="match status" value="1"/>
</dbReference>
<dbReference type="EMBL" id="MTKT01004810">
    <property type="protein sequence ID" value="OWM69679.1"/>
    <property type="molecule type" value="Genomic_DNA"/>
</dbReference>
<dbReference type="PROSITE" id="PS00678">
    <property type="entry name" value="WD_REPEATS_1"/>
    <property type="match status" value="2"/>
</dbReference>
<dbReference type="Pfam" id="PF25173">
    <property type="entry name" value="Beta-prop_WDR3_1st"/>
    <property type="match status" value="1"/>
</dbReference>
<feature type="domain" description="Small-subunit processome Utp12" evidence="6">
    <location>
        <begin position="793"/>
        <end position="895"/>
    </location>
</feature>
<evidence type="ECO:0000313" key="7">
    <source>
        <dbReference type="EMBL" id="OWM69679.1"/>
    </source>
</evidence>
<dbReference type="EMBL" id="PGOL01001503">
    <property type="protein sequence ID" value="PKI57631.1"/>
    <property type="molecule type" value="Genomic_DNA"/>
</dbReference>
<dbReference type="STRING" id="22663.A0A218WB02"/>
<sequence length="953" mass="105023">MVKAYLRYEPAAAFGVIVSVEGNITYDSSGKHLLAPALEKVGVWHVRQGVCTKTLSPSASSVGPSLAVTSIASSPSSLIASGYADGSIRIWDSGKGSCETTLNGHEGAVSALRYNKLGSLLASGSKDCDIILWDVVGETGLYRLRGHRDQVTDLVFLDSGKKLVSSSKDKYLRVWDLETQHCMQIVGGHHSEIWSIDTDLEERYLITGSADPELRCYTIKHESVDGNPLLSTDGSTTIVNGNMSTHNKREVLKQLGEIKRQTKDRVATVRFNEPGNLLACQVAGKIVEVFRVLDEASAKRKAKRRISRKKEKKSAKPGASENGDAVHATEEEDILAVTAGDVFKLLQTIRASKKICSISFCPVTPKNSLATLALSLNNNLLEFYSVETNSTNKTLAIELQGHRSDVRSVTLSSDNSLLMATSHSAVKIWNPSTGSCLRTIDSGYGLCGLILPQNKYALVGTKGGAIEIIDIGSGTCIEAVEAHGGKVYSIVAIPNENRFVTGSADHDIKFWEYGVKQKPGQDSKHLTISNVHTMKMNDDVLAVTVSPDAQKLAVALLDCTVKVFFMDSLKLMHSLYGHKLPVFCMDISSDGDLIVTGSADKNLMIWGLDFGDRHRSLFAHADIVMAVQFVRNTHYVFSVGKDCLVKYWDADKFELLLTLEGHHADIWCLAISDRGDFLVTGSHDRSIRRWDRTEEPFFIEEEKEKRLEQMFESDADNAFGNRHAPKEELPEEGAVALAGKKTQETLSASDSIIEALDLAEAEIKRIAEYEEEKTKGKVAEFQPNYLMLGLSPSDFVLRALSSVHSNDLEQTLLALPFSDALKLLSYLRDWTSYSDKVELISRIATVLLQTHYNQLVSTPAARPILSNLKDNLPKKVKECKDTIGFNLAAMDHLKQLMAMGSDALFQDAKVKLMEMRASNTKRAEARTDMKGEKRKKKKQKKSDDSKMHAVSLI</sequence>
<feature type="repeat" description="WD" evidence="4">
    <location>
        <begin position="102"/>
        <end position="135"/>
    </location>
</feature>
<proteinExistence type="inferred from homology"/>
<dbReference type="GO" id="GO:0030490">
    <property type="term" value="P:maturation of SSU-rRNA"/>
    <property type="evidence" value="ECO:0007669"/>
    <property type="project" value="TreeGrafter"/>
</dbReference>
<dbReference type="SUPFAM" id="SSF50978">
    <property type="entry name" value="WD40 repeat-like"/>
    <property type="match status" value="2"/>
</dbReference>
<dbReference type="CDD" id="cd00200">
    <property type="entry name" value="WD40"/>
    <property type="match status" value="2"/>
</dbReference>
<keyword evidence="1 4" id="KW-0853">WD repeat</keyword>
<keyword evidence="10" id="KW-1185">Reference proteome</keyword>
<dbReference type="InterPro" id="IPR019775">
    <property type="entry name" value="WD40_repeat_CS"/>
</dbReference>
<feature type="repeat" description="WD" evidence="4">
    <location>
        <begin position="575"/>
        <end position="616"/>
    </location>
</feature>
<dbReference type="InterPro" id="IPR007148">
    <property type="entry name" value="SSU_processome_Utp12"/>
</dbReference>